<reference evidence="1" key="1">
    <citation type="submission" date="2022-07" db="EMBL/GenBank/DDBJ databases">
        <title>Genome Sequence of Phlebia brevispora.</title>
        <authorList>
            <person name="Buettner E."/>
        </authorList>
    </citation>
    <scope>NUCLEOTIDE SEQUENCE</scope>
    <source>
        <strain evidence="1">MPL23</strain>
    </source>
</reference>
<organism evidence="1 2">
    <name type="scientific">Phlebia brevispora</name>
    <dbReference type="NCBI Taxonomy" id="194682"/>
    <lineage>
        <taxon>Eukaryota</taxon>
        <taxon>Fungi</taxon>
        <taxon>Dikarya</taxon>
        <taxon>Basidiomycota</taxon>
        <taxon>Agaricomycotina</taxon>
        <taxon>Agaricomycetes</taxon>
        <taxon>Polyporales</taxon>
        <taxon>Meruliaceae</taxon>
        <taxon>Phlebia</taxon>
    </lineage>
</organism>
<accession>A0ACC1S5C2</accession>
<dbReference type="Proteomes" id="UP001148662">
    <property type="component" value="Unassembled WGS sequence"/>
</dbReference>
<evidence type="ECO:0000313" key="1">
    <source>
        <dbReference type="EMBL" id="KAJ3532465.1"/>
    </source>
</evidence>
<comment type="caution">
    <text evidence="1">The sequence shown here is derived from an EMBL/GenBank/DDBJ whole genome shotgun (WGS) entry which is preliminary data.</text>
</comment>
<evidence type="ECO:0000313" key="2">
    <source>
        <dbReference type="Proteomes" id="UP001148662"/>
    </source>
</evidence>
<name>A0ACC1S5C2_9APHY</name>
<keyword evidence="2" id="KW-1185">Reference proteome</keyword>
<dbReference type="EMBL" id="JANHOG010001730">
    <property type="protein sequence ID" value="KAJ3532465.1"/>
    <property type="molecule type" value="Genomic_DNA"/>
</dbReference>
<protein>
    <submittedName>
        <fullName evidence="1">Uncharacterized protein</fullName>
    </submittedName>
</protein>
<gene>
    <name evidence="1" type="ORF">NM688_g7419</name>
</gene>
<sequence length="386" mass="40805">MALGWLFALIAAILLFAAIVFDGDEEEKGDDDRFYTQGREEKMPVPKHILDQIKQLIPPLNGTLHKGQSGRVGVLGGALDYTGAPFFAAMSAQRMGADLSHVICAPTAAAAIKSYSPDLIVHPILREDQDPADVQPVLKGLLTRLHTLVVGPGLGRESYMQNFAKMAIGIAKEQGMFLVLDADSLILVGNDHSLIKGYRRAVLTPNVVEFKRLSEQLSLDPNTPANQRAMLVSRALGGVTILEKGAQDIICTNTGGPSAQEARAGKTDPSESTEEQVVVDFPGGLKRCGGQGDILSGTVGTALAWGKCFEDGAFGDHSVPSSRIPLLAAVAGSIVTRTTSRRAFSKLGRGVVTQDMLPEIGGAFAEIFGKEGEKGWGSAADSGGKL</sequence>
<proteinExistence type="predicted"/>